<dbReference type="KEGG" id="hpel:HZS54_11790"/>
<dbReference type="EMBL" id="CP058909">
    <property type="protein sequence ID" value="QLH82249.1"/>
    <property type="molecule type" value="Genomic_DNA"/>
</dbReference>
<sequence length="77" mass="8106">MTGEVEAADGSEVETADIDSVVYKYLGPTEDTDVVAAVKAHHAEGRNCSPSDLVGRKIATGGNDPETTYVVIVEWPA</sequence>
<dbReference type="RefSeq" id="WP_179922717.1">
    <property type="nucleotide sequence ID" value="NZ_CP058909.1"/>
</dbReference>
<accession>A0A7D5TBP6</accession>
<evidence type="ECO:0000313" key="1">
    <source>
        <dbReference type="EMBL" id="QLH82249.1"/>
    </source>
</evidence>
<name>A0A7D5TBP6_9EURY</name>
<keyword evidence="2" id="KW-1185">Reference proteome</keyword>
<reference evidence="1 2" key="1">
    <citation type="submission" date="2020-07" db="EMBL/GenBank/DDBJ databases">
        <title>Halosimplex litoreum sp. nov. and Halosimplex rubrum sp. nov., isolated from different salt environments.</title>
        <authorList>
            <person name="Cui H."/>
        </authorList>
    </citation>
    <scope>NUCLEOTIDE SEQUENCE [LARGE SCALE GENOMIC DNA]</scope>
    <source>
        <strain evidence="1 2">R2</strain>
    </source>
</reference>
<protein>
    <submittedName>
        <fullName evidence="1">Uncharacterized protein</fullName>
    </submittedName>
</protein>
<gene>
    <name evidence="1" type="ORF">HZS54_11790</name>
</gene>
<dbReference type="AlphaFoldDB" id="A0A7D5TBP6"/>
<dbReference type="GeneID" id="56083281"/>
<dbReference type="Proteomes" id="UP000509346">
    <property type="component" value="Chromosome"/>
</dbReference>
<organism evidence="1 2">
    <name type="scientific">Halosimplex pelagicum</name>
    <dbReference type="NCBI Taxonomy" id="869886"/>
    <lineage>
        <taxon>Archaea</taxon>
        <taxon>Methanobacteriati</taxon>
        <taxon>Methanobacteriota</taxon>
        <taxon>Stenosarchaea group</taxon>
        <taxon>Halobacteria</taxon>
        <taxon>Halobacteriales</taxon>
        <taxon>Haloarculaceae</taxon>
        <taxon>Halosimplex</taxon>
    </lineage>
</organism>
<proteinExistence type="predicted"/>
<evidence type="ECO:0000313" key="2">
    <source>
        <dbReference type="Proteomes" id="UP000509346"/>
    </source>
</evidence>